<dbReference type="SUPFAM" id="SSF51735">
    <property type="entry name" value="NAD(P)-binding Rossmann-fold domains"/>
    <property type="match status" value="1"/>
</dbReference>
<keyword evidence="5" id="KW-1185">Reference proteome</keyword>
<dbReference type="Proteomes" id="UP000033632">
    <property type="component" value="Unassembled WGS sequence"/>
</dbReference>
<dbReference type="InterPro" id="IPR036291">
    <property type="entry name" value="NAD(P)-bd_dom_sf"/>
</dbReference>
<evidence type="ECO:0000256" key="3">
    <source>
        <dbReference type="RuleBase" id="RU000363"/>
    </source>
</evidence>
<dbReference type="InterPro" id="IPR002347">
    <property type="entry name" value="SDR_fam"/>
</dbReference>
<dbReference type="STRING" id="443610.VE25_11555"/>
<evidence type="ECO:0000256" key="2">
    <source>
        <dbReference type="ARBA" id="ARBA00023002"/>
    </source>
</evidence>
<dbReference type="GO" id="GO:0016491">
    <property type="term" value="F:oxidoreductase activity"/>
    <property type="evidence" value="ECO:0007669"/>
    <property type="project" value="UniProtKB-KW"/>
</dbReference>
<comment type="similarity">
    <text evidence="1 3">Belongs to the short-chain dehydrogenases/reductases (SDR) family.</text>
</comment>
<dbReference type="PATRIC" id="fig|443610.3.peg.519"/>
<dbReference type="Gene3D" id="3.40.50.720">
    <property type="entry name" value="NAD(P)-binding Rossmann-like Domain"/>
    <property type="match status" value="1"/>
</dbReference>
<dbReference type="PANTHER" id="PTHR43086:SF3">
    <property type="entry name" value="NADP-DEPENDENT 3-HYDROXY ACID DEHYDROGENASE YDFG"/>
    <property type="match status" value="1"/>
</dbReference>
<organism evidence="4 5">
    <name type="scientific">Devosia geojensis</name>
    <dbReference type="NCBI Taxonomy" id="443610"/>
    <lineage>
        <taxon>Bacteria</taxon>
        <taxon>Pseudomonadati</taxon>
        <taxon>Pseudomonadota</taxon>
        <taxon>Alphaproteobacteria</taxon>
        <taxon>Hyphomicrobiales</taxon>
        <taxon>Devosiaceae</taxon>
        <taxon>Devosia</taxon>
    </lineage>
</organism>
<evidence type="ECO:0000313" key="5">
    <source>
        <dbReference type="Proteomes" id="UP000033632"/>
    </source>
</evidence>
<dbReference type="PRINTS" id="PR00080">
    <property type="entry name" value="SDRFAMILY"/>
</dbReference>
<dbReference type="PRINTS" id="PR00081">
    <property type="entry name" value="GDHRDH"/>
</dbReference>
<gene>
    <name evidence="4" type="ORF">VE25_11555</name>
</gene>
<protein>
    <submittedName>
        <fullName evidence="4">AraC family transcriptional regulator</fullName>
    </submittedName>
</protein>
<reference evidence="4 5" key="1">
    <citation type="submission" date="2015-03" db="EMBL/GenBank/DDBJ databases">
        <authorList>
            <person name="Hassan Y.I."/>
            <person name="Lepp D."/>
            <person name="Li X.-Z."/>
            <person name="Zhou T."/>
        </authorList>
    </citation>
    <scope>NUCLEOTIDE SEQUENCE [LARGE SCALE GENOMIC DNA]</scope>
    <source>
        <strain evidence="4 5">BD-c194</strain>
    </source>
</reference>
<evidence type="ECO:0000256" key="1">
    <source>
        <dbReference type="ARBA" id="ARBA00006484"/>
    </source>
</evidence>
<dbReference type="Pfam" id="PF00106">
    <property type="entry name" value="adh_short"/>
    <property type="match status" value="1"/>
</dbReference>
<dbReference type="OrthoDB" id="9810734at2"/>
<accession>A0A0F5FRZ2</accession>
<proteinExistence type="inferred from homology"/>
<comment type="caution">
    <text evidence="4">The sequence shown here is derived from an EMBL/GenBank/DDBJ whole genome shotgun (WGS) entry which is preliminary data.</text>
</comment>
<dbReference type="PANTHER" id="PTHR43086">
    <property type="entry name" value="VERY-LONG-CHAIN 3-OXOOACYL-COA REDUCTASE"/>
    <property type="match status" value="1"/>
</dbReference>
<sequence>MSTALITGASAGIGASYARRLVARGYDLTLVARSTDKLEALAEELRSSRSVKVEVLPADLTDATQLNAVSDRLRSGSPIDLLINNAGDSLPGTFATAKPEALAWLVQLNVTAPTLLASAAVAGMLERGEGSIVNIGSAVALLPEYFPGIYSATKSYILTFSQGLAAEVGPRGIYVQAVLPAATRTAIWARSGVDVATLQNVMEVDDLVDAALVGFDRKEAVTIPPLADAGLWDAFQAARHALPPSLANAAPAERYRSKA</sequence>
<keyword evidence="2" id="KW-0560">Oxidoreductase</keyword>
<dbReference type="AlphaFoldDB" id="A0A0F5FRZ2"/>
<dbReference type="PIRSF" id="PIRSF000126">
    <property type="entry name" value="11-beta-HSD1"/>
    <property type="match status" value="1"/>
</dbReference>
<name>A0A0F5FRZ2_9HYPH</name>
<dbReference type="RefSeq" id="WP_046108785.1">
    <property type="nucleotide sequence ID" value="NZ_JZEX01000109.1"/>
</dbReference>
<evidence type="ECO:0000313" key="4">
    <source>
        <dbReference type="EMBL" id="KKB11621.1"/>
    </source>
</evidence>
<dbReference type="EMBL" id="JZEX01000109">
    <property type="protein sequence ID" value="KKB11621.1"/>
    <property type="molecule type" value="Genomic_DNA"/>
</dbReference>